<name>I3EEP1_NEMP3</name>
<dbReference type="Pfam" id="PF13831">
    <property type="entry name" value="PHD_2"/>
    <property type="match status" value="1"/>
</dbReference>
<dbReference type="Pfam" id="PF00439">
    <property type="entry name" value="Bromodomain"/>
    <property type="match status" value="1"/>
</dbReference>
<dbReference type="SUPFAM" id="SSF57903">
    <property type="entry name" value="FYVE/PHD zinc finger"/>
    <property type="match status" value="1"/>
</dbReference>
<dbReference type="GO" id="GO:0008270">
    <property type="term" value="F:zinc ion binding"/>
    <property type="evidence" value="ECO:0007669"/>
    <property type="project" value="UniProtKB-KW"/>
</dbReference>
<dbReference type="HOGENOM" id="CLU_445560_0_0_1"/>
<dbReference type="InterPro" id="IPR034732">
    <property type="entry name" value="EPHD"/>
</dbReference>
<dbReference type="SMART" id="SM00297">
    <property type="entry name" value="BROMO"/>
    <property type="match status" value="1"/>
</dbReference>
<dbReference type="AlphaFoldDB" id="I3EEP1"/>
<protein>
    <submittedName>
        <fullName evidence="11">Uncharacterized protein</fullName>
    </submittedName>
</protein>
<dbReference type="CDD" id="cd15571">
    <property type="entry name" value="ePHD"/>
    <property type="match status" value="1"/>
</dbReference>
<dbReference type="OMA" id="HVMCARR"/>
<dbReference type="SMART" id="SM00249">
    <property type="entry name" value="PHD"/>
    <property type="match status" value="2"/>
</dbReference>
<evidence type="ECO:0000259" key="10">
    <source>
        <dbReference type="PROSITE" id="PS51805"/>
    </source>
</evidence>
<dbReference type="InParanoid" id="I3EEP1"/>
<dbReference type="InterPro" id="IPR019542">
    <property type="entry name" value="Enhancer_polycomb-like_N"/>
</dbReference>
<dbReference type="InterPro" id="IPR019787">
    <property type="entry name" value="Znf_PHD-finger"/>
</dbReference>
<dbReference type="PRINTS" id="PR00503">
    <property type="entry name" value="BROMODOMAIN"/>
</dbReference>
<dbReference type="InterPro" id="IPR036427">
    <property type="entry name" value="Bromodomain-like_sf"/>
</dbReference>
<keyword evidence="2" id="KW-0677">Repeat</keyword>
<dbReference type="Gene3D" id="1.20.920.10">
    <property type="entry name" value="Bromodomain-like"/>
    <property type="match status" value="1"/>
</dbReference>
<feature type="domain" description="PHD-type" evidence="9">
    <location>
        <begin position="81"/>
        <end position="131"/>
    </location>
</feature>
<dbReference type="PANTHER" id="PTHR13793">
    <property type="entry name" value="PHD FINGER PROTEINS"/>
    <property type="match status" value="1"/>
</dbReference>
<dbReference type="InterPro" id="IPR050701">
    <property type="entry name" value="Histone_Mod_Regulator"/>
</dbReference>
<sequence length="614" mass="70396">MHIKNARRIIVESLEGRRKPTAHDIEYNMDETDRDILQYLQSRHSWFTEDMYELVMDRLEKEHHFLQRIAITKISDGDDLSEECNICGGKETEDDNFLVFCDGCNIAVHQSCYGVPHIPEGSWLCRPCLLSPKKVISCILCSSLGGAYKRTRNGFWCHVICGLLIPGARFENVSLVEPVDIDDVHRSQHHCTECGFKKGGVANCAYYGCRRYYHATCAVESQKYIDIANGILFCTEHDPKKKAELAMTRSPDSNYPVLENPPVLHNYVPLWQPQRRVHLEIENVPVKISDYVVNRIAERDLPNIKSSASCIKDMFAAWQARKKDRTIIKRLRIDSPSDEFNHWGKRVFTENPAITRESNILHAILKLPEEIVLPAAEKYLYNICAVTTHRIVNSYKLAENIADTTSKHILDMESNRISLISKFIKGYNQIQSLHNALTAADRHSLFKEQITDDIAPGYSSIIRTPVSLDLIKQRISKLKYKSFADTVKDVELLINNAYTYNGRDSFIGIETAHIEEKLRQYTVKENEIILARILPNPYMPYKVIRTDLEAILDAVEVQEILTKETHLIERDRLIIVDSSENIMERLCELNRLTGISLSQEKEQTNSVKAAGNFK</sequence>
<dbReference type="OrthoDB" id="20839at2759"/>
<dbReference type="CDD" id="cd04369">
    <property type="entry name" value="Bromodomain"/>
    <property type="match status" value="1"/>
</dbReference>
<dbReference type="STRING" id="935791.I3EEP1"/>
<keyword evidence="4" id="KW-0862">Zinc</keyword>
<evidence type="ECO:0000259" key="9">
    <source>
        <dbReference type="PROSITE" id="PS50016"/>
    </source>
</evidence>
<feature type="domain" description="PHD-type" evidence="10">
    <location>
        <begin position="135"/>
        <end position="238"/>
    </location>
</feature>
<dbReference type="GO" id="GO:0006325">
    <property type="term" value="P:chromatin organization"/>
    <property type="evidence" value="ECO:0007669"/>
    <property type="project" value="UniProtKB-ARBA"/>
</dbReference>
<dbReference type="SUPFAM" id="SSF47370">
    <property type="entry name" value="Bromodomain"/>
    <property type="match status" value="1"/>
</dbReference>
<dbReference type="Pfam" id="PF13832">
    <property type="entry name" value="zf-HC5HC2H_2"/>
    <property type="match status" value="1"/>
</dbReference>
<gene>
    <name evidence="11" type="ORF">NEQG_02235</name>
</gene>
<dbReference type="Proteomes" id="UP000002872">
    <property type="component" value="Unassembled WGS sequence"/>
</dbReference>
<dbReference type="PROSITE" id="PS51805">
    <property type="entry name" value="EPHD"/>
    <property type="match status" value="1"/>
</dbReference>
<dbReference type="PROSITE" id="PS50016">
    <property type="entry name" value="ZF_PHD_2"/>
    <property type="match status" value="1"/>
</dbReference>
<dbReference type="Gene3D" id="3.30.40.10">
    <property type="entry name" value="Zinc/RING finger domain, C3HC4 (zinc finger)"/>
    <property type="match status" value="2"/>
</dbReference>
<keyword evidence="3 7" id="KW-0863">Zinc-finger</keyword>
<dbReference type="Pfam" id="PF10513">
    <property type="entry name" value="EPL1"/>
    <property type="match status" value="1"/>
</dbReference>
<dbReference type="PANTHER" id="PTHR13793:SF107">
    <property type="entry name" value="BROMODOMAIN-CONTAINING PROTEIN HOMOLOG"/>
    <property type="match status" value="1"/>
</dbReference>
<evidence type="ECO:0000313" key="11">
    <source>
        <dbReference type="EMBL" id="EIJ87688.1"/>
    </source>
</evidence>
<evidence type="ECO:0000256" key="3">
    <source>
        <dbReference type="ARBA" id="ARBA00022771"/>
    </source>
</evidence>
<keyword evidence="1" id="KW-0479">Metal-binding</keyword>
<evidence type="ECO:0000313" key="12">
    <source>
        <dbReference type="Proteomes" id="UP000002872"/>
    </source>
</evidence>
<dbReference type="InterPro" id="IPR013083">
    <property type="entry name" value="Znf_RING/FYVE/PHD"/>
</dbReference>
<dbReference type="PROSITE" id="PS50014">
    <property type="entry name" value="BROMODOMAIN_2"/>
    <property type="match status" value="1"/>
</dbReference>
<evidence type="ECO:0000256" key="6">
    <source>
        <dbReference type="PROSITE-ProRule" id="PRU00035"/>
    </source>
</evidence>
<evidence type="ECO:0000256" key="7">
    <source>
        <dbReference type="PROSITE-ProRule" id="PRU00146"/>
    </source>
</evidence>
<keyword evidence="5 6" id="KW-0103">Bromodomain</keyword>
<dbReference type="InterPro" id="IPR001965">
    <property type="entry name" value="Znf_PHD"/>
</dbReference>
<accession>I3EEP1</accession>
<dbReference type="GO" id="GO:0006357">
    <property type="term" value="P:regulation of transcription by RNA polymerase II"/>
    <property type="evidence" value="ECO:0007669"/>
    <property type="project" value="TreeGrafter"/>
</dbReference>
<evidence type="ECO:0000256" key="1">
    <source>
        <dbReference type="ARBA" id="ARBA00022723"/>
    </source>
</evidence>
<dbReference type="InterPro" id="IPR011011">
    <property type="entry name" value="Znf_FYVE_PHD"/>
</dbReference>
<evidence type="ECO:0000259" key="8">
    <source>
        <dbReference type="PROSITE" id="PS50014"/>
    </source>
</evidence>
<dbReference type="VEuPathDB" id="MicrosporidiaDB:NEQG_02235"/>
<evidence type="ECO:0000256" key="5">
    <source>
        <dbReference type="ARBA" id="ARBA00023117"/>
    </source>
</evidence>
<proteinExistence type="predicted"/>
<feature type="domain" description="Bromo" evidence="8">
    <location>
        <begin position="438"/>
        <end position="508"/>
    </location>
</feature>
<evidence type="ECO:0000256" key="2">
    <source>
        <dbReference type="ARBA" id="ARBA00022737"/>
    </source>
</evidence>
<organism evidence="11 12">
    <name type="scientific">Nematocida parisii (strain ERTm3)</name>
    <name type="common">Nematode killer fungus</name>
    <dbReference type="NCBI Taxonomy" id="935791"/>
    <lineage>
        <taxon>Eukaryota</taxon>
        <taxon>Fungi</taxon>
        <taxon>Fungi incertae sedis</taxon>
        <taxon>Microsporidia</taxon>
        <taxon>Nematocida</taxon>
    </lineage>
</organism>
<evidence type="ECO:0000256" key="4">
    <source>
        <dbReference type="ARBA" id="ARBA00022833"/>
    </source>
</evidence>
<dbReference type="InterPro" id="IPR001487">
    <property type="entry name" value="Bromodomain"/>
</dbReference>
<dbReference type="CDD" id="cd15492">
    <property type="entry name" value="PHD_BRPF_JADE_like"/>
    <property type="match status" value="1"/>
</dbReference>
<keyword evidence="12" id="KW-1185">Reference proteome</keyword>
<reference evidence="11" key="1">
    <citation type="submission" date="2011-01" db="EMBL/GenBank/DDBJ databases">
        <title>The Genome Sequence of Nematocida parisii strain ERTm3.</title>
        <authorList>
            <consortium name="The Broad Institute Genome Sequencing Platform"/>
            <consortium name="The Broad Institute Genome Sequencing Center for Infectious Disease"/>
            <person name="Cuomo C."/>
            <person name="Troemel E."/>
            <person name="Young S.K."/>
            <person name="Zeng Q."/>
            <person name="Gargeya S."/>
            <person name="Fitzgerald M."/>
            <person name="Haas B."/>
            <person name="Abouelleil A."/>
            <person name="Alvarado L."/>
            <person name="Arachchi H.M."/>
            <person name="Berlin A."/>
            <person name="Chapman S.B."/>
            <person name="Gearin G."/>
            <person name="Goldberg J."/>
            <person name="Griggs A."/>
            <person name="Gujja S."/>
            <person name="Hansen M."/>
            <person name="Heiman D."/>
            <person name="Howarth C."/>
            <person name="Larimer J."/>
            <person name="Lui A."/>
            <person name="MacDonald P.J.P."/>
            <person name="McCowen C."/>
            <person name="Montmayeur A."/>
            <person name="Murphy C."/>
            <person name="Neiman D."/>
            <person name="Pearson M."/>
            <person name="Priest M."/>
            <person name="Roberts A."/>
            <person name="Saif S."/>
            <person name="Shea T."/>
            <person name="Sisk P."/>
            <person name="Stolte C."/>
            <person name="Sykes S."/>
            <person name="Wortman J."/>
            <person name="Nusbaum C."/>
            <person name="Birren B."/>
        </authorList>
    </citation>
    <scope>NUCLEOTIDE SEQUENCE</scope>
    <source>
        <strain evidence="11">ERTm3</strain>
    </source>
</reference>
<dbReference type="EMBL" id="GL870881">
    <property type="protein sequence ID" value="EIJ87688.1"/>
    <property type="molecule type" value="Genomic_DNA"/>
</dbReference>